<reference evidence="2" key="1">
    <citation type="submission" date="2017-03" db="EMBL/GenBank/DDBJ databases">
        <title>Phytopthora megakarya and P. palmivora, two closely related causual agents of cacao black pod achieved similar genome size and gene model numbers by different mechanisms.</title>
        <authorList>
            <person name="Ali S."/>
            <person name="Shao J."/>
            <person name="Larry D.J."/>
            <person name="Kronmiller B."/>
            <person name="Shen D."/>
            <person name="Strem M.D."/>
            <person name="Melnick R.L."/>
            <person name="Guiltinan M.J."/>
            <person name="Tyler B.M."/>
            <person name="Meinhardt L.W."/>
            <person name="Bailey B.A."/>
        </authorList>
    </citation>
    <scope>NUCLEOTIDE SEQUENCE [LARGE SCALE GENOMIC DNA]</scope>
    <source>
        <strain evidence="2">zdho120</strain>
    </source>
</reference>
<dbReference type="AlphaFoldDB" id="A0A225X0K2"/>
<dbReference type="EMBL" id="NBNE01000110">
    <property type="protein sequence ID" value="OWZ22768.1"/>
    <property type="molecule type" value="Genomic_DNA"/>
</dbReference>
<protein>
    <submittedName>
        <fullName evidence="1">Polyprotein</fullName>
    </submittedName>
</protein>
<keyword evidence="2" id="KW-1185">Reference proteome</keyword>
<evidence type="ECO:0000313" key="2">
    <source>
        <dbReference type="Proteomes" id="UP000198211"/>
    </source>
</evidence>
<sequence length="105" mass="12287">MSGAYRCCTMDLMSAYYHVRMREEYIKFIANNASVDIGNVRNLKDTKFFYNDIYIFMKSPKIEDHLKALCETLRILRENKLYVKISTCGYCAQEIKCIGGFEGRN</sequence>
<proteinExistence type="predicted"/>
<evidence type="ECO:0000313" key="1">
    <source>
        <dbReference type="EMBL" id="OWZ22768.1"/>
    </source>
</evidence>
<dbReference type="OrthoDB" id="1747086at2759"/>
<dbReference type="InterPro" id="IPR043502">
    <property type="entry name" value="DNA/RNA_pol_sf"/>
</dbReference>
<comment type="caution">
    <text evidence="1">The sequence shown here is derived from an EMBL/GenBank/DDBJ whole genome shotgun (WGS) entry which is preliminary data.</text>
</comment>
<dbReference type="Gene3D" id="3.30.70.270">
    <property type="match status" value="1"/>
</dbReference>
<gene>
    <name evidence="1" type="ORF">PHMEG_0002465</name>
</gene>
<accession>A0A225X0K2</accession>
<dbReference type="InterPro" id="IPR043128">
    <property type="entry name" value="Rev_trsase/Diguanyl_cyclase"/>
</dbReference>
<name>A0A225X0K2_9STRA</name>
<organism evidence="1 2">
    <name type="scientific">Phytophthora megakarya</name>
    <dbReference type="NCBI Taxonomy" id="4795"/>
    <lineage>
        <taxon>Eukaryota</taxon>
        <taxon>Sar</taxon>
        <taxon>Stramenopiles</taxon>
        <taxon>Oomycota</taxon>
        <taxon>Peronosporomycetes</taxon>
        <taxon>Peronosporales</taxon>
        <taxon>Peronosporaceae</taxon>
        <taxon>Phytophthora</taxon>
    </lineage>
</organism>
<dbReference type="SUPFAM" id="SSF56672">
    <property type="entry name" value="DNA/RNA polymerases"/>
    <property type="match status" value="1"/>
</dbReference>
<dbReference type="Proteomes" id="UP000198211">
    <property type="component" value="Unassembled WGS sequence"/>
</dbReference>